<protein>
    <recommendedName>
        <fullName evidence="7">VTT domain-containing protein</fullName>
    </recommendedName>
</protein>
<accession>A0A067CFU5</accession>
<evidence type="ECO:0000256" key="4">
    <source>
        <dbReference type="ARBA" id="ARBA00022989"/>
    </source>
</evidence>
<dbReference type="GeneID" id="24128278"/>
<evidence type="ECO:0000256" key="6">
    <source>
        <dbReference type="SAM" id="Phobius"/>
    </source>
</evidence>
<keyword evidence="3 6" id="KW-0812">Transmembrane</keyword>
<keyword evidence="2" id="KW-1003">Cell membrane</keyword>
<dbReference type="InterPro" id="IPR015414">
    <property type="entry name" value="TMEM64"/>
</dbReference>
<dbReference type="PANTHER" id="PTHR12677:SF59">
    <property type="entry name" value="GOLGI APPARATUS MEMBRANE PROTEIN TVP38-RELATED"/>
    <property type="match status" value="1"/>
</dbReference>
<dbReference type="KEGG" id="spar:SPRG_05904"/>
<organism evidence="8 9">
    <name type="scientific">Saprolegnia parasitica (strain CBS 223.65)</name>
    <dbReference type="NCBI Taxonomy" id="695850"/>
    <lineage>
        <taxon>Eukaryota</taxon>
        <taxon>Sar</taxon>
        <taxon>Stramenopiles</taxon>
        <taxon>Oomycota</taxon>
        <taxon>Saprolegniomycetes</taxon>
        <taxon>Saprolegniales</taxon>
        <taxon>Saprolegniaceae</taxon>
        <taxon>Saprolegnia</taxon>
    </lineage>
</organism>
<feature type="transmembrane region" description="Helical" evidence="6">
    <location>
        <begin position="522"/>
        <end position="542"/>
    </location>
</feature>
<feature type="transmembrane region" description="Helical" evidence="6">
    <location>
        <begin position="592"/>
        <end position="614"/>
    </location>
</feature>
<keyword evidence="4 6" id="KW-1133">Transmembrane helix</keyword>
<evidence type="ECO:0000313" key="8">
    <source>
        <dbReference type="EMBL" id="KDO29368.1"/>
    </source>
</evidence>
<name>A0A067CFU5_SAPPC</name>
<evidence type="ECO:0000256" key="3">
    <source>
        <dbReference type="ARBA" id="ARBA00022692"/>
    </source>
</evidence>
<keyword evidence="9" id="KW-1185">Reference proteome</keyword>
<feature type="transmembrane region" description="Helical" evidence="6">
    <location>
        <begin position="670"/>
        <end position="693"/>
    </location>
</feature>
<gene>
    <name evidence="8" type="ORF">SPRG_05904</name>
</gene>
<evidence type="ECO:0000313" key="9">
    <source>
        <dbReference type="Proteomes" id="UP000030745"/>
    </source>
</evidence>
<dbReference type="InterPro" id="IPR032816">
    <property type="entry name" value="VTT_dom"/>
</dbReference>
<dbReference type="InterPro" id="IPR006553">
    <property type="entry name" value="Leu-rich_rpt_Cys-con_subtyp"/>
</dbReference>
<keyword evidence="5 6" id="KW-0472">Membrane</keyword>
<evidence type="ECO:0000259" key="7">
    <source>
        <dbReference type="Pfam" id="PF09335"/>
    </source>
</evidence>
<dbReference type="GO" id="GO:0005886">
    <property type="term" value="C:plasma membrane"/>
    <property type="evidence" value="ECO:0007669"/>
    <property type="project" value="UniProtKB-SubCell"/>
</dbReference>
<feature type="transmembrane region" description="Helical" evidence="6">
    <location>
        <begin position="563"/>
        <end position="586"/>
    </location>
</feature>
<dbReference type="SMART" id="SM00368">
    <property type="entry name" value="LRR_RI"/>
    <property type="match status" value="3"/>
</dbReference>
<dbReference type="SMART" id="SM00367">
    <property type="entry name" value="LRR_CC"/>
    <property type="match status" value="3"/>
</dbReference>
<evidence type="ECO:0000256" key="2">
    <source>
        <dbReference type="ARBA" id="ARBA00022475"/>
    </source>
</evidence>
<dbReference type="InterPro" id="IPR032675">
    <property type="entry name" value="LRR_dom_sf"/>
</dbReference>
<dbReference type="VEuPathDB" id="FungiDB:SPRG_05904"/>
<dbReference type="STRING" id="695850.A0A067CFU5"/>
<evidence type="ECO:0000256" key="1">
    <source>
        <dbReference type="ARBA" id="ARBA00004651"/>
    </source>
</evidence>
<feature type="transmembrane region" description="Helical" evidence="6">
    <location>
        <begin position="721"/>
        <end position="739"/>
    </location>
</feature>
<evidence type="ECO:0000256" key="5">
    <source>
        <dbReference type="ARBA" id="ARBA00023136"/>
    </source>
</evidence>
<dbReference type="Pfam" id="PF09335">
    <property type="entry name" value="VTT_dom"/>
    <property type="match status" value="1"/>
</dbReference>
<dbReference type="AlphaFoldDB" id="A0A067CFU5"/>
<proteinExistence type="predicted"/>
<comment type="subcellular location">
    <subcellularLocation>
        <location evidence="1">Cell membrane</location>
        <topology evidence="1">Multi-pass membrane protein</topology>
    </subcellularLocation>
</comment>
<reference evidence="8 9" key="1">
    <citation type="journal article" date="2013" name="PLoS Genet.">
        <title>Distinctive expansion of potential virulence genes in the genome of the oomycete fish pathogen Saprolegnia parasitica.</title>
        <authorList>
            <person name="Jiang R.H."/>
            <person name="de Bruijn I."/>
            <person name="Haas B.J."/>
            <person name="Belmonte R."/>
            <person name="Lobach L."/>
            <person name="Christie J."/>
            <person name="van den Ackerveken G."/>
            <person name="Bottin A."/>
            <person name="Bulone V."/>
            <person name="Diaz-Moreno S.M."/>
            <person name="Dumas B."/>
            <person name="Fan L."/>
            <person name="Gaulin E."/>
            <person name="Govers F."/>
            <person name="Grenville-Briggs L.J."/>
            <person name="Horner N.R."/>
            <person name="Levin J.Z."/>
            <person name="Mammella M."/>
            <person name="Meijer H.J."/>
            <person name="Morris P."/>
            <person name="Nusbaum C."/>
            <person name="Oome S."/>
            <person name="Phillips A.J."/>
            <person name="van Rooyen D."/>
            <person name="Rzeszutek E."/>
            <person name="Saraiva M."/>
            <person name="Secombes C.J."/>
            <person name="Seidl M.F."/>
            <person name="Snel B."/>
            <person name="Stassen J.H."/>
            <person name="Sykes S."/>
            <person name="Tripathy S."/>
            <person name="van den Berg H."/>
            <person name="Vega-Arreguin J.C."/>
            <person name="Wawra S."/>
            <person name="Young S.K."/>
            <person name="Zeng Q."/>
            <person name="Dieguez-Uribeondo J."/>
            <person name="Russ C."/>
            <person name="Tyler B.M."/>
            <person name="van West P."/>
        </authorList>
    </citation>
    <scope>NUCLEOTIDE SEQUENCE [LARGE SCALE GENOMIC DNA]</scope>
    <source>
        <strain evidence="8 9">CBS 223.65</strain>
    </source>
</reference>
<dbReference type="PANTHER" id="PTHR12677">
    <property type="entry name" value="GOLGI APPARATUS MEMBRANE PROTEIN TVP38-RELATED"/>
    <property type="match status" value="1"/>
</dbReference>
<dbReference type="SUPFAM" id="SSF52047">
    <property type="entry name" value="RNI-like"/>
    <property type="match status" value="1"/>
</dbReference>
<sequence>MNNQPNYYPHGAPADGRIGRATMPQIQPAARRVQPNNALFRATLPRPLTWQQPTDLPGRVPVMDKIASLLAATNGAGIVAPGTPQGENAVWILARKLETYLYIQSATFLEYANLQSLPRRVQALTTAIVNRGIRKRGRSESREAELEESKPMRPFTATFAPPSTHHAASSCLLFDGHEDINKIIWRFVGGKDTLRCRGVCRSAAIQAPKYVYSLHLSCNASRLALLYGRHVLEKCTSLEELEIYSLAAGVTFGRRSMFAKNCPQRFVVTHDDHEQIVSLLATLLSTRQFASLSRLSLVCLFTNEQANGEADVLLNCLTTGVLPRLKELSLPGNSFGDYGVFKLAELLTSRVCPNLTHLDLRRNFIGERGVHQLCSAIETGCAGRLMELCLGGNTLTDSSIVHLLRAIESRKMRELRFLGLEMNYLTGHGIQLLGTSIGRLGCPHLNQISYGENAVDDAEAKKILAKAIMAERLRQRQELRAQTAAATNGTNQQSVVVTHLYKKHRRACCEPTLDPARKTRTIVVVGLGILGLVAAIIVYCTLPRASWHDMATWLQTHEVVGRIAFTLVYALCIVICCPSTIFDLFAGYTFGVGWGAVVAIAGKVLGSIAAFGIGRYLIQDRVRAHLDGGRPMFRAWALLIEQHEIQFAVLIQLAYLPIALKNYGLSILNVSFWTFALSTLLIGGAESYLSVLLGHSTTKMSAILVADPQVHSPESHAAQTTLMLVAAAASVGLVIFVSYRVRSYIDALAAEDETTSLLARDHVV</sequence>
<dbReference type="EMBL" id="KK583206">
    <property type="protein sequence ID" value="KDO29368.1"/>
    <property type="molecule type" value="Genomic_DNA"/>
</dbReference>
<dbReference type="Proteomes" id="UP000030745">
    <property type="component" value="Unassembled WGS sequence"/>
</dbReference>
<dbReference type="OrthoDB" id="120976at2759"/>
<dbReference type="RefSeq" id="XP_012199871.1">
    <property type="nucleotide sequence ID" value="XM_012344481.1"/>
</dbReference>
<dbReference type="Gene3D" id="3.80.10.10">
    <property type="entry name" value="Ribonuclease Inhibitor"/>
    <property type="match status" value="1"/>
</dbReference>
<feature type="domain" description="VTT" evidence="7">
    <location>
        <begin position="578"/>
        <end position="694"/>
    </location>
</feature>